<dbReference type="RefSeq" id="XP_044428583.1">
    <property type="nucleotide sequence ID" value="XM_044572648.1"/>
</dbReference>
<dbReference type="CDD" id="cd14798">
    <property type="entry name" value="RX-CC_like"/>
    <property type="match status" value="1"/>
</dbReference>
<dbReference type="InterPro" id="IPR002182">
    <property type="entry name" value="NB-ARC"/>
</dbReference>
<dbReference type="Gramene" id="TraesROB_scaffold_103960_01G000200.1">
    <property type="protein sequence ID" value="TraesROB_scaffold_103960_01G000200.1"/>
    <property type="gene ID" value="TraesROB_scaffold_103960_01G000200"/>
</dbReference>
<evidence type="ECO:0000256" key="1">
    <source>
        <dbReference type="ARBA" id="ARBA00008894"/>
    </source>
</evidence>
<feature type="domain" description="Disease resistance protein winged helix" evidence="9">
    <location>
        <begin position="426"/>
        <end position="497"/>
    </location>
</feature>
<dbReference type="Gramene" id="TraesARI7A03G03773360.1">
    <property type="protein sequence ID" value="TraesARI7A03G03773360.1"/>
    <property type="gene ID" value="TraesARI7A03G03773360"/>
</dbReference>
<evidence type="ECO:0000256" key="4">
    <source>
        <dbReference type="ARBA" id="ARBA00022741"/>
    </source>
</evidence>
<dbReference type="PRINTS" id="PR00364">
    <property type="entry name" value="DISEASERSIST"/>
</dbReference>
<keyword evidence="6" id="KW-0175">Coiled coil</keyword>
<dbReference type="Gene3D" id="1.10.10.10">
    <property type="entry name" value="Winged helix-like DNA-binding domain superfamily/Winged helix DNA-binding domain"/>
    <property type="match status" value="1"/>
</dbReference>
<dbReference type="FunFam" id="3.40.50.300:FF:001091">
    <property type="entry name" value="Probable disease resistance protein At1g61300"/>
    <property type="match status" value="1"/>
</dbReference>
<evidence type="ECO:0000259" key="10">
    <source>
        <dbReference type="Pfam" id="PF23598"/>
    </source>
</evidence>
<dbReference type="Gene3D" id="3.80.10.10">
    <property type="entry name" value="Ribonuclease Inhibitor"/>
    <property type="match status" value="1"/>
</dbReference>
<evidence type="ECO:0000256" key="6">
    <source>
        <dbReference type="ARBA" id="ARBA00023054"/>
    </source>
</evidence>
<evidence type="ECO:0000259" key="9">
    <source>
        <dbReference type="Pfam" id="PF23559"/>
    </source>
</evidence>
<dbReference type="Pfam" id="PF23598">
    <property type="entry name" value="LRR_14"/>
    <property type="match status" value="1"/>
</dbReference>
<evidence type="ECO:0000256" key="2">
    <source>
        <dbReference type="ARBA" id="ARBA00022614"/>
    </source>
</evidence>
<keyword evidence="4" id="KW-0547">Nucleotide-binding</keyword>
<dbReference type="Pfam" id="PF23559">
    <property type="entry name" value="WHD_DRP"/>
    <property type="match status" value="1"/>
</dbReference>
<dbReference type="InterPro" id="IPR041118">
    <property type="entry name" value="Rx_N"/>
</dbReference>
<feature type="domain" description="Disease resistance N-terminal" evidence="8">
    <location>
        <begin position="7"/>
        <end position="94"/>
    </location>
</feature>
<feature type="domain" description="Disease resistance R13L4/SHOC-2-like LRR" evidence="10">
    <location>
        <begin position="542"/>
        <end position="894"/>
    </location>
</feature>
<evidence type="ECO:0000259" key="7">
    <source>
        <dbReference type="Pfam" id="PF00931"/>
    </source>
</evidence>
<dbReference type="PANTHER" id="PTHR23155:SF1181">
    <property type="entry name" value="OS08G0170200 PROTEIN"/>
    <property type="match status" value="1"/>
</dbReference>
<gene>
    <name evidence="11" type="primary">LOC123153609</name>
</gene>
<feature type="domain" description="NB-ARC" evidence="7">
    <location>
        <begin position="174"/>
        <end position="335"/>
    </location>
</feature>
<dbReference type="Pfam" id="PF18052">
    <property type="entry name" value="Rx_N"/>
    <property type="match status" value="1"/>
</dbReference>
<dbReference type="GO" id="GO:0043531">
    <property type="term" value="F:ADP binding"/>
    <property type="evidence" value="ECO:0007669"/>
    <property type="project" value="InterPro"/>
</dbReference>
<sequence length="913" mass="104057">MDHATGAMGILLPKLGELLKEEYKLQRSVKDDIKHRERELESMHAALSKVGDVPRDQLDEQVKLWANEVRDLSFIIEDIIDKFLVHVEGPEPENKPHMLKQLMKKMGGLFTKFMKRHAIGNEIKSIKVSVQEAADRRDRYRVHEVVAHPDVATTADPRLLALYKDQKELVGIDDSLNELTNMLSDGDGDVSKQLKRLSIFGFGGLGKTTLAKAVYDKLKTQFDCSAFVPVGRSPSVKKLLNDILYGIGKKMYPGLDERQLIDEIRVLLEKKRYLIVIDDIWDKKTWELVKSALVCNNCGSRIITTTRILEVATRTGKVYRLQPLSRDLSEDLFHRRLFGGKINHPNHLPSEIYNKILHKCGGVPLAIITIASLLVSKPVELWSKVYTSMGFGHEENEDVENTRKILLFSYYDLPCHLKTCLLYLSIYPEDHLIGKDSLIWKWVAEGFIHEEPGLRLFEIGERYFKELVNKSMIMPVETPYHGIITGCRVHDIMLDMICLLSKEENFVTVFDSDKQCTTSHCNSRRLVVHRRVRPLASTSTLQARSLNAMCRYEMLPSLSCFEVLRVLALDGPTDSHNPNYLEHVGKLVHLRYLKLASMGMHELPKEIGYLKFLIVLDLAGKSRSKLPESIHLLSQLKCLNISETKIEVLYWIGDLTCLEELCLGAVGIHSNFMTELGKLTELRKLRISKSVTIGGNIAMNSWAESIAKLIKIQVIDIDFILVYRFSGHVDNPWERNILPPQLRVLRMAYQEPGLVATINPSLLPNLSHLQLNVYSPDLEVFGSFRELVSLELVTWSALHHDTIGGVGAFPKLRVFKTQSTTCSFQEGDMPVLKSLEFQVVAHANDDDISFEFDFGSLGNLPFLQEVRVYLWAPLADYKNAKEIAKRAIDVLPNCLRHDITQQDMRDWSRRFPN</sequence>
<dbReference type="EnsemblPlants" id="TraesCS7A02G006500.1">
    <property type="protein sequence ID" value="TraesCS7A02G006500.1"/>
    <property type="gene ID" value="TraesCS7A02G006500"/>
</dbReference>
<dbReference type="GO" id="GO:0009626">
    <property type="term" value="P:plant-type hypersensitive response"/>
    <property type="evidence" value="ECO:0007669"/>
    <property type="project" value="UniProtKB-ARBA"/>
</dbReference>
<dbReference type="Proteomes" id="UP000019116">
    <property type="component" value="Chromosome 7A"/>
</dbReference>
<dbReference type="Gramene" id="TraesCS7A02G006500.1">
    <property type="protein sequence ID" value="TraesCS7A02G006500.1"/>
    <property type="gene ID" value="TraesCS7A02G006500"/>
</dbReference>
<evidence type="ECO:0000256" key="5">
    <source>
        <dbReference type="ARBA" id="ARBA00022821"/>
    </source>
</evidence>
<dbReference type="InterPro" id="IPR042197">
    <property type="entry name" value="Apaf_helical"/>
</dbReference>
<evidence type="ECO:0000313" key="12">
    <source>
        <dbReference type="Proteomes" id="UP000019116"/>
    </source>
</evidence>
<dbReference type="GO" id="GO:0042742">
    <property type="term" value="P:defense response to bacterium"/>
    <property type="evidence" value="ECO:0007669"/>
    <property type="project" value="UniProtKB-ARBA"/>
</dbReference>
<comment type="similarity">
    <text evidence="1">Belongs to the disease resistance NB-LRR family.</text>
</comment>
<dbReference type="SUPFAM" id="SSF52540">
    <property type="entry name" value="P-loop containing nucleoside triphosphate hydrolases"/>
    <property type="match status" value="1"/>
</dbReference>
<reference evidence="11" key="1">
    <citation type="submission" date="2018-08" db="EMBL/GenBank/DDBJ databases">
        <authorList>
            <person name="Rossello M."/>
        </authorList>
    </citation>
    <scope>NUCLEOTIDE SEQUENCE [LARGE SCALE GENOMIC DNA]</scope>
    <source>
        <strain evidence="11">cv. Chinese Spring</strain>
    </source>
</reference>
<dbReference type="InterPro" id="IPR038005">
    <property type="entry name" value="RX-like_CC"/>
</dbReference>
<dbReference type="InterPro" id="IPR032675">
    <property type="entry name" value="LRR_dom_sf"/>
</dbReference>
<dbReference type="OMA" id="WHEENED"/>
<proteinExistence type="inferred from homology"/>
<dbReference type="OrthoDB" id="1867717at2759"/>
<dbReference type="AlphaFoldDB" id="A0A3B6RA25"/>
<keyword evidence="12" id="KW-1185">Reference proteome</keyword>
<dbReference type="Gene3D" id="1.20.5.4130">
    <property type="match status" value="1"/>
</dbReference>
<dbReference type="InterPro" id="IPR044974">
    <property type="entry name" value="Disease_R_plants"/>
</dbReference>
<dbReference type="InterPro" id="IPR055414">
    <property type="entry name" value="LRR_R13L4/SHOC2-like"/>
</dbReference>
<protein>
    <submittedName>
        <fullName evidence="11">Uncharacterized protein</fullName>
    </submittedName>
</protein>
<reference evidence="11" key="2">
    <citation type="submission" date="2018-10" db="UniProtKB">
        <authorList>
            <consortium name="EnsemblPlants"/>
        </authorList>
    </citation>
    <scope>IDENTIFICATION</scope>
</reference>
<evidence type="ECO:0000313" key="11">
    <source>
        <dbReference type="EnsemblPlants" id="TraesCS7A02G006500.1"/>
    </source>
</evidence>
<dbReference type="InterPro" id="IPR027417">
    <property type="entry name" value="P-loop_NTPase"/>
</dbReference>
<dbReference type="GeneID" id="123153609"/>
<keyword evidence="2" id="KW-0433">Leucine-rich repeat</keyword>
<dbReference type="Gene3D" id="1.10.8.430">
    <property type="entry name" value="Helical domain of apoptotic protease-activating factors"/>
    <property type="match status" value="1"/>
</dbReference>
<dbReference type="Gramene" id="TraesMAC7A03G03804610.1">
    <property type="protein sequence ID" value="TraesMAC7A03G03804610.1"/>
    <property type="gene ID" value="TraesMAC7A03G03804610"/>
</dbReference>
<organism evidence="11">
    <name type="scientific">Triticum aestivum</name>
    <name type="common">Wheat</name>
    <dbReference type="NCBI Taxonomy" id="4565"/>
    <lineage>
        <taxon>Eukaryota</taxon>
        <taxon>Viridiplantae</taxon>
        <taxon>Streptophyta</taxon>
        <taxon>Embryophyta</taxon>
        <taxon>Tracheophyta</taxon>
        <taxon>Spermatophyta</taxon>
        <taxon>Magnoliopsida</taxon>
        <taxon>Liliopsida</taxon>
        <taxon>Poales</taxon>
        <taxon>Poaceae</taxon>
        <taxon>BOP clade</taxon>
        <taxon>Pooideae</taxon>
        <taxon>Triticodae</taxon>
        <taxon>Triticeae</taxon>
        <taxon>Triticinae</taxon>
        <taxon>Triticum</taxon>
    </lineage>
</organism>
<dbReference type="InterPro" id="IPR058922">
    <property type="entry name" value="WHD_DRP"/>
</dbReference>
<dbReference type="PANTHER" id="PTHR23155">
    <property type="entry name" value="DISEASE RESISTANCE PROTEIN RP"/>
    <property type="match status" value="1"/>
</dbReference>
<dbReference type="InterPro" id="IPR036388">
    <property type="entry name" value="WH-like_DNA-bd_sf"/>
</dbReference>
<dbReference type="Pfam" id="PF00931">
    <property type="entry name" value="NB-ARC"/>
    <property type="match status" value="1"/>
</dbReference>
<keyword evidence="5" id="KW-0611">Plant defense</keyword>
<name>A0A3B6RA25_WHEAT</name>
<dbReference type="SUPFAM" id="SSF52058">
    <property type="entry name" value="L domain-like"/>
    <property type="match status" value="1"/>
</dbReference>
<evidence type="ECO:0000259" key="8">
    <source>
        <dbReference type="Pfam" id="PF18052"/>
    </source>
</evidence>
<dbReference type="Gene3D" id="3.40.50.300">
    <property type="entry name" value="P-loop containing nucleotide triphosphate hydrolases"/>
    <property type="match status" value="1"/>
</dbReference>
<accession>A0A3B6RA25</accession>
<dbReference type="SMR" id="A0A3B6RA25"/>
<dbReference type="Gramene" id="TraesCS7A03G0014200.1">
    <property type="protein sequence ID" value="TraesCS7A03G0014200.1.CDS"/>
    <property type="gene ID" value="TraesCS7A03G0014200"/>
</dbReference>
<dbReference type="KEGG" id="taes:123153609"/>
<dbReference type="GO" id="GO:0002758">
    <property type="term" value="P:innate immune response-activating signaling pathway"/>
    <property type="evidence" value="ECO:0007669"/>
    <property type="project" value="UniProtKB-ARBA"/>
</dbReference>
<dbReference type="FunFam" id="1.10.10.10:FF:000322">
    <property type="entry name" value="Probable disease resistance protein At1g63360"/>
    <property type="match status" value="1"/>
</dbReference>
<keyword evidence="3" id="KW-0677">Repeat</keyword>
<evidence type="ECO:0000256" key="3">
    <source>
        <dbReference type="ARBA" id="ARBA00022737"/>
    </source>
</evidence>